<protein>
    <submittedName>
        <fullName evidence="1">Transcriptional regulator</fullName>
    </submittedName>
</protein>
<dbReference type="PIRSF" id="PIRSF010372">
    <property type="entry name" value="PaiB"/>
    <property type="match status" value="1"/>
</dbReference>
<evidence type="ECO:0000313" key="2">
    <source>
        <dbReference type="Proteomes" id="UP000575241"/>
    </source>
</evidence>
<dbReference type="InterPro" id="IPR007396">
    <property type="entry name" value="TR_PAI2-type"/>
</dbReference>
<sequence>MHPHPAFRWEDRPAIRDLVRDIGFGALFAATPDGPCVAHVPVVWLDDDTLAFHVSRGNRIAKHLDGATALFSLQGPDAYVSPDWYGLGPDEVSTWNYVAVELEGNVSRMDDAGLLEHLDALAHEQERRLAPKPEWKRDKVDPAKIARMLTAITGYRLQVRAWRGTLKLGQNKPDAARLAAADALEAQGRRAMAALMQGAK</sequence>
<keyword evidence="2" id="KW-1185">Reference proteome</keyword>
<gene>
    <name evidence="1" type="ORF">HNP52_004194</name>
</gene>
<reference evidence="1 2" key="1">
    <citation type="submission" date="2020-08" db="EMBL/GenBank/DDBJ databases">
        <title>Functional genomics of gut bacteria from endangered species of beetles.</title>
        <authorList>
            <person name="Carlos-Shanley C."/>
        </authorList>
    </citation>
    <scope>NUCLEOTIDE SEQUENCE [LARGE SCALE GENOMIC DNA]</scope>
    <source>
        <strain evidence="1 2">S00224</strain>
    </source>
</reference>
<dbReference type="PANTHER" id="PTHR35802:SF1">
    <property type="entry name" value="PROTEASE SYNTHASE AND SPORULATION PROTEIN PAI 2"/>
    <property type="match status" value="1"/>
</dbReference>
<dbReference type="PANTHER" id="PTHR35802">
    <property type="entry name" value="PROTEASE SYNTHASE AND SPORULATION PROTEIN PAI 2"/>
    <property type="match status" value="1"/>
</dbReference>
<dbReference type="SUPFAM" id="SSF50475">
    <property type="entry name" value="FMN-binding split barrel"/>
    <property type="match status" value="1"/>
</dbReference>
<dbReference type="Proteomes" id="UP000575241">
    <property type="component" value="Unassembled WGS sequence"/>
</dbReference>
<dbReference type="AlphaFoldDB" id="A0A7W7NUM4"/>
<name>A0A7W7NUM4_9SPHN</name>
<dbReference type="Pfam" id="PF04299">
    <property type="entry name" value="FMN_bind_2"/>
    <property type="match status" value="1"/>
</dbReference>
<dbReference type="EMBL" id="JACHLN010000004">
    <property type="protein sequence ID" value="MBB4841097.1"/>
    <property type="molecule type" value="Genomic_DNA"/>
</dbReference>
<accession>A0A7W7NUM4</accession>
<dbReference type="RefSeq" id="WP_184170183.1">
    <property type="nucleotide sequence ID" value="NZ_JACHLN010000004.1"/>
</dbReference>
<comment type="caution">
    <text evidence="1">The sequence shown here is derived from an EMBL/GenBank/DDBJ whole genome shotgun (WGS) entry which is preliminary data.</text>
</comment>
<proteinExistence type="predicted"/>
<evidence type="ECO:0000313" key="1">
    <source>
        <dbReference type="EMBL" id="MBB4841097.1"/>
    </source>
</evidence>
<dbReference type="Gene3D" id="2.30.110.10">
    <property type="entry name" value="Electron Transport, Fmn-binding Protein, Chain A"/>
    <property type="match status" value="1"/>
</dbReference>
<dbReference type="InterPro" id="IPR012349">
    <property type="entry name" value="Split_barrel_FMN-bd"/>
</dbReference>
<organism evidence="1 2">
    <name type="scientific">Sphingomonas kyeonggiensis</name>
    <dbReference type="NCBI Taxonomy" id="1268553"/>
    <lineage>
        <taxon>Bacteria</taxon>
        <taxon>Pseudomonadati</taxon>
        <taxon>Pseudomonadota</taxon>
        <taxon>Alphaproteobacteria</taxon>
        <taxon>Sphingomonadales</taxon>
        <taxon>Sphingomonadaceae</taxon>
        <taxon>Sphingomonas</taxon>
    </lineage>
</organism>